<keyword evidence="1" id="KW-0678">Repressor</keyword>
<comment type="catalytic activity">
    <reaction evidence="5">
        <text>glycyl-tRNA(Gly) + acetyl-CoA = N-acetylglycyl-tRNA(Gly) + CoA + H(+)</text>
        <dbReference type="Rhea" id="RHEA:81867"/>
        <dbReference type="Rhea" id="RHEA-COMP:9683"/>
        <dbReference type="Rhea" id="RHEA-COMP:19766"/>
        <dbReference type="ChEBI" id="CHEBI:15378"/>
        <dbReference type="ChEBI" id="CHEBI:57287"/>
        <dbReference type="ChEBI" id="CHEBI:57288"/>
        <dbReference type="ChEBI" id="CHEBI:78522"/>
        <dbReference type="ChEBI" id="CHEBI:232036"/>
    </reaction>
</comment>
<dbReference type="EC" id="2.3.1.-" evidence="7"/>
<proteinExistence type="predicted"/>
<dbReference type="PROSITE" id="PS51186">
    <property type="entry name" value="GNAT"/>
    <property type="match status" value="1"/>
</dbReference>
<protein>
    <submittedName>
        <fullName evidence="7">GNAT family N-acetyltransferase</fullName>
        <ecNumber evidence="7">2.3.1.-</ecNumber>
    </submittedName>
</protein>
<dbReference type="Gene3D" id="3.40.630.30">
    <property type="match status" value="1"/>
</dbReference>
<dbReference type="EMBL" id="CP149782">
    <property type="protein sequence ID" value="WYF45362.1"/>
    <property type="molecule type" value="Genomic_DNA"/>
</dbReference>
<evidence type="ECO:0000256" key="1">
    <source>
        <dbReference type="ARBA" id="ARBA00022491"/>
    </source>
</evidence>
<accession>A0AAU6Q3Z0</accession>
<evidence type="ECO:0000256" key="3">
    <source>
        <dbReference type="ARBA" id="ARBA00022679"/>
    </source>
</evidence>
<keyword evidence="4 7" id="KW-0012">Acyltransferase</keyword>
<evidence type="ECO:0000313" key="7">
    <source>
        <dbReference type="EMBL" id="WYF45362.1"/>
    </source>
</evidence>
<evidence type="ECO:0000259" key="6">
    <source>
        <dbReference type="PROSITE" id="PS51186"/>
    </source>
</evidence>
<name>A0AAU6Q3Z0_9DEIO</name>
<dbReference type="GO" id="GO:0016747">
    <property type="term" value="F:acyltransferase activity, transferring groups other than amino-acyl groups"/>
    <property type="evidence" value="ECO:0007669"/>
    <property type="project" value="InterPro"/>
</dbReference>
<evidence type="ECO:0000256" key="4">
    <source>
        <dbReference type="ARBA" id="ARBA00023315"/>
    </source>
</evidence>
<organism evidence="7">
    <name type="scientific">Deinococcus sp. VB142</name>
    <dbReference type="NCBI Taxonomy" id="3112952"/>
    <lineage>
        <taxon>Bacteria</taxon>
        <taxon>Thermotogati</taxon>
        <taxon>Deinococcota</taxon>
        <taxon>Deinococci</taxon>
        <taxon>Deinococcales</taxon>
        <taxon>Deinococcaceae</taxon>
        <taxon>Deinococcus</taxon>
    </lineage>
</organism>
<reference evidence="7" key="1">
    <citation type="submission" date="2024-03" db="EMBL/GenBank/DDBJ databases">
        <title>Deinococcus weizhi sp. nov., isolated from human skin.</title>
        <authorList>
            <person name="Wei Z."/>
            <person name="Tian F."/>
            <person name="Yang C."/>
            <person name="Xin L.T."/>
            <person name="Wen Z.J."/>
            <person name="Lan K.C."/>
            <person name="Yu L."/>
            <person name="Zhe W."/>
            <person name="Dan F.D."/>
            <person name="Jun W."/>
            <person name="Rui Z."/>
            <person name="Yong X.J."/>
            <person name="Ting Y."/>
            <person name="Wei X."/>
            <person name="Xu Z.G."/>
            <person name="Xin Z."/>
            <person name="Dong F.G."/>
            <person name="Ni X.M."/>
            <person name="Zheng M.G."/>
            <person name="Chun Y."/>
            <person name="Qian W.X."/>
        </authorList>
    </citation>
    <scope>NUCLEOTIDE SEQUENCE</scope>
    <source>
        <strain evidence="7">VB142</strain>
    </source>
</reference>
<dbReference type="InterPro" id="IPR000182">
    <property type="entry name" value="GNAT_dom"/>
</dbReference>
<evidence type="ECO:0000256" key="5">
    <source>
        <dbReference type="ARBA" id="ARBA00049880"/>
    </source>
</evidence>
<keyword evidence="2" id="KW-1277">Toxin-antitoxin system</keyword>
<evidence type="ECO:0000256" key="2">
    <source>
        <dbReference type="ARBA" id="ARBA00022649"/>
    </source>
</evidence>
<dbReference type="AlphaFoldDB" id="A0AAU6Q3Z0"/>
<dbReference type="SUPFAM" id="SSF55729">
    <property type="entry name" value="Acyl-CoA N-acyltransferases (Nat)"/>
    <property type="match status" value="1"/>
</dbReference>
<sequence length="169" mass="18756">MTLRVVPLDKAVHDREGFSCGVPSLDDYLKRQAAQDQKRDVARAFVLLWEGETQILGYYTLSSSGIDLSDLPEAQRKKLPGYPVVPAVLLGRLAVDQSQKGKGLGAYLLMHALERCALLSQEVAVYAVIVDALDDRAAKFYEKYGFFGLPGLECRLLLPIATIRQLLKF</sequence>
<dbReference type="Pfam" id="PF00583">
    <property type="entry name" value="Acetyltransf_1"/>
    <property type="match status" value="1"/>
</dbReference>
<dbReference type="PANTHER" id="PTHR36449">
    <property type="entry name" value="ACETYLTRANSFERASE-RELATED"/>
    <property type="match status" value="1"/>
</dbReference>
<keyword evidence="3 7" id="KW-0808">Transferase</keyword>
<dbReference type="InterPro" id="IPR016181">
    <property type="entry name" value="Acyl_CoA_acyltransferase"/>
</dbReference>
<feature type="domain" description="N-acetyltransferase" evidence="6">
    <location>
        <begin position="1"/>
        <end position="161"/>
    </location>
</feature>
<dbReference type="RefSeq" id="WP_339096586.1">
    <property type="nucleotide sequence ID" value="NZ_CP149782.1"/>
</dbReference>
<dbReference type="PANTHER" id="PTHR36449:SF1">
    <property type="entry name" value="ACETYLTRANSFERASE"/>
    <property type="match status" value="1"/>
</dbReference>
<gene>
    <name evidence="7" type="ORF">WDJ50_04340</name>
</gene>